<name>A0ABV2QAS2_9BURK</name>
<organism evidence="2 3">
    <name type="scientific">Ottowia thiooxydans</name>
    <dbReference type="NCBI Taxonomy" id="219182"/>
    <lineage>
        <taxon>Bacteria</taxon>
        <taxon>Pseudomonadati</taxon>
        <taxon>Pseudomonadota</taxon>
        <taxon>Betaproteobacteria</taxon>
        <taxon>Burkholderiales</taxon>
        <taxon>Comamonadaceae</taxon>
        <taxon>Ottowia</taxon>
    </lineage>
</organism>
<dbReference type="RefSeq" id="WP_354444871.1">
    <property type="nucleotide sequence ID" value="NZ_JBEPSH010000006.1"/>
</dbReference>
<sequence length="99" mass="10145">MKTRNIALATLLATAFAGNAFAFPVSGEGPFFQNDAVTVSATSREAVQQDAIAHRPAAGAQNAVAAVRAASSQLTRAQVRADTVEAVAHGQFAKSGEMS</sequence>
<gene>
    <name evidence="2" type="ORF">ABIE13_003114</name>
</gene>
<keyword evidence="1" id="KW-0732">Signal</keyword>
<feature type="signal peptide" evidence="1">
    <location>
        <begin position="1"/>
        <end position="22"/>
    </location>
</feature>
<feature type="chain" id="PRO_5047104568" description="DUF4148 domain-containing protein" evidence="1">
    <location>
        <begin position="23"/>
        <end position="99"/>
    </location>
</feature>
<accession>A0ABV2QAS2</accession>
<dbReference type="Proteomes" id="UP001549320">
    <property type="component" value="Unassembled WGS sequence"/>
</dbReference>
<protein>
    <recommendedName>
        <fullName evidence="4">DUF4148 domain-containing protein</fullName>
    </recommendedName>
</protein>
<evidence type="ECO:0000313" key="3">
    <source>
        <dbReference type="Proteomes" id="UP001549320"/>
    </source>
</evidence>
<keyword evidence="3" id="KW-1185">Reference proteome</keyword>
<evidence type="ECO:0008006" key="4">
    <source>
        <dbReference type="Google" id="ProtNLM"/>
    </source>
</evidence>
<evidence type="ECO:0000256" key="1">
    <source>
        <dbReference type="SAM" id="SignalP"/>
    </source>
</evidence>
<reference evidence="2 3" key="1">
    <citation type="submission" date="2024-06" db="EMBL/GenBank/DDBJ databases">
        <title>Sorghum-associated microbial communities from plants grown in Nebraska, USA.</title>
        <authorList>
            <person name="Schachtman D."/>
        </authorList>
    </citation>
    <scope>NUCLEOTIDE SEQUENCE [LARGE SCALE GENOMIC DNA]</scope>
    <source>
        <strain evidence="2 3">2709</strain>
    </source>
</reference>
<dbReference type="EMBL" id="JBEPSH010000006">
    <property type="protein sequence ID" value="MET4577998.1"/>
    <property type="molecule type" value="Genomic_DNA"/>
</dbReference>
<comment type="caution">
    <text evidence="2">The sequence shown here is derived from an EMBL/GenBank/DDBJ whole genome shotgun (WGS) entry which is preliminary data.</text>
</comment>
<evidence type="ECO:0000313" key="2">
    <source>
        <dbReference type="EMBL" id="MET4577998.1"/>
    </source>
</evidence>
<proteinExistence type="predicted"/>